<keyword evidence="4" id="KW-0967">Endosome</keyword>
<reference evidence="8" key="1">
    <citation type="submission" date="2025-08" db="UniProtKB">
        <authorList>
            <consortium name="RefSeq"/>
        </authorList>
    </citation>
    <scope>IDENTIFICATION</scope>
</reference>
<organism evidence="7 8">
    <name type="scientific">Aplysia californica</name>
    <name type="common">California sea hare</name>
    <dbReference type="NCBI Taxonomy" id="6500"/>
    <lineage>
        <taxon>Eukaryota</taxon>
        <taxon>Metazoa</taxon>
        <taxon>Spiralia</taxon>
        <taxon>Lophotrochozoa</taxon>
        <taxon>Mollusca</taxon>
        <taxon>Gastropoda</taxon>
        <taxon>Heterobranchia</taxon>
        <taxon>Euthyneura</taxon>
        <taxon>Tectipleura</taxon>
        <taxon>Aplysiida</taxon>
        <taxon>Aplysioidea</taxon>
        <taxon>Aplysiidae</taxon>
        <taxon>Aplysia</taxon>
    </lineage>
</organism>
<evidence type="ECO:0000256" key="3">
    <source>
        <dbReference type="ARBA" id="ARBA00004603"/>
    </source>
</evidence>
<name>A0ABM0JTB0_APLCA</name>
<dbReference type="InterPro" id="IPR038132">
    <property type="entry name" value="Vps16_C_sf"/>
</dbReference>
<keyword evidence="5" id="KW-0968">Cytoplasmic vesicle</keyword>
<dbReference type="Gene3D" id="1.10.150.780">
    <property type="entry name" value="Vps16, C-terminal region"/>
    <property type="match status" value="1"/>
</dbReference>
<protein>
    <submittedName>
        <fullName evidence="8">Spermatogenesis-defective protein 39 homolog isoform X1</fullName>
    </submittedName>
</protein>
<evidence type="ECO:0000313" key="7">
    <source>
        <dbReference type="Proteomes" id="UP000694888"/>
    </source>
</evidence>
<dbReference type="GeneID" id="101863751"/>
<dbReference type="PANTHER" id="PTHR13364:SF6">
    <property type="entry name" value="SPERMATOGENESIS-DEFECTIVE PROTEIN 39 HOMOLOG"/>
    <property type="match status" value="1"/>
</dbReference>
<dbReference type="PANTHER" id="PTHR13364">
    <property type="entry name" value="DEFECTIVE SPERMATOGENESIS PROTEIN 39"/>
    <property type="match status" value="1"/>
</dbReference>
<dbReference type="InterPro" id="IPR040057">
    <property type="entry name" value="Spe-39"/>
</dbReference>
<evidence type="ECO:0000256" key="6">
    <source>
        <dbReference type="SAM" id="MobiDB-lite"/>
    </source>
</evidence>
<accession>A0ABM0JTB0</accession>
<comment type="subcellular location">
    <subcellularLocation>
        <location evidence="2">Cytoplasmic vesicle</location>
    </subcellularLocation>
    <subcellularLocation>
        <location evidence="1">Early endosome</location>
    </subcellularLocation>
    <subcellularLocation>
        <location evidence="3">Late endosome</location>
    </subcellularLocation>
</comment>
<proteinExistence type="predicted"/>
<dbReference type="Proteomes" id="UP000694888">
    <property type="component" value="Unplaced"/>
</dbReference>
<dbReference type="RefSeq" id="XP_005100985.1">
    <property type="nucleotide sequence ID" value="XM_005100928.3"/>
</dbReference>
<feature type="compositionally biased region" description="Acidic residues" evidence="6">
    <location>
        <begin position="41"/>
        <end position="52"/>
    </location>
</feature>
<feature type="compositionally biased region" description="Low complexity" evidence="6">
    <location>
        <begin position="86"/>
        <end position="107"/>
    </location>
</feature>
<gene>
    <name evidence="8" type="primary">LOC101863751</name>
</gene>
<keyword evidence="7" id="KW-1185">Reference proteome</keyword>
<evidence type="ECO:0000256" key="4">
    <source>
        <dbReference type="ARBA" id="ARBA00022753"/>
    </source>
</evidence>
<feature type="region of interest" description="Disordered" evidence="6">
    <location>
        <begin position="1"/>
        <end position="23"/>
    </location>
</feature>
<feature type="region of interest" description="Disordered" evidence="6">
    <location>
        <begin position="37"/>
        <end position="108"/>
    </location>
</feature>
<evidence type="ECO:0000256" key="2">
    <source>
        <dbReference type="ARBA" id="ARBA00004541"/>
    </source>
</evidence>
<feature type="region of interest" description="Disordered" evidence="6">
    <location>
        <begin position="142"/>
        <end position="172"/>
    </location>
</feature>
<evidence type="ECO:0000256" key="1">
    <source>
        <dbReference type="ARBA" id="ARBA00004412"/>
    </source>
</evidence>
<evidence type="ECO:0000313" key="8">
    <source>
        <dbReference type="RefSeq" id="XP_005100985.1"/>
    </source>
</evidence>
<evidence type="ECO:0000256" key="5">
    <source>
        <dbReference type="ARBA" id="ARBA00023329"/>
    </source>
</evidence>
<sequence>MDDDDGASFENAGKRGRQKVNIFDDNISLDAARTIIKSSQIEDEDEDDEEITFDGKPVVKYTAKSSSNASKTPMPDLSSLAVPAVSSTSRTSSNPPTTSSSMSSSSSFGGVNSAMTFGHSRSQSLTLGSSVNIEPRVMKPQFVPSPMSSTTSLEELDDFSHGSKRKQMSASDIDKMQQEIQSLRRSLLGAKRDRWVKLPVDDTLRRIMKGEGYSLELYRSLEDKLELLDKAVRLHDGNAITAAVLFLQSTVTKTIFNRELLCRPQAADHYLSYLKAHFDFAEYINVLVMLGRTEEAAAFKFKLALPTTDVGLKISKLKDSLRSHFSADPHLSQESSFVQEYIDLLERQRPVDESDANLEATGRSQMFRDIPRKVSLIGMPVVTTLYYCCLYHYDLSENSLGSPAAIKKRHQISDKQYLWTAISARAKVRHWKDIEIMLTTKGWFGGTKMKSVIGFDKIVNILHRNSAPPEILEKYLSLIDDVETRIELAKKVSCHKAIMDTYVATKNRPELEAYATKFDRYSKEGLYAHDILNSSTIRWK</sequence>